<protein>
    <submittedName>
        <fullName evidence="6">AraC family transcriptional regulator</fullName>
    </submittedName>
</protein>
<dbReference type="SUPFAM" id="SSF46689">
    <property type="entry name" value="Homeodomain-like"/>
    <property type="match status" value="1"/>
</dbReference>
<dbReference type="PANTHER" id="PTHR43280">
    <property type="entry name" value="ARAC-FAMILY TRANSCRIPTIONAL REGULATOR"/>
    <property type="match status" value="1"/>
</dbReference>
<name>A0A4R2NNU6_9FLAO</name>
<dbReference type="GO" id="GO:0043565">
    <property type="term" value="F:sequence-specific DNA binding"/>
    <property type="evidence" value="ECO:0007669"/>
    <property type="project" value="InterPro"/>
</dbReference>
<proteinExistence type="predicted"/>
<keyword evidence="4" id="KW-0472">Membrane</keyword>
<dbReference type="OrthoDB" id="6283866at2"/>
<dbReference type="Gene3D" id="1.10.10.60">
    <property type="entry name" value="Homeodomain-like"/>
    <property type="match status" value="2"/>
</dbReference>
<sequence length="354" mass="42180">MSIIRLILLIQALFTLFIAGGIFFKENSIKNKSIAVFAVLFGFEILYFLFGTSKAGLIYPELRVRFYFSLGIIYGPILYLHFKSILEKNFTLHKSYFLHFIPLILLNIYMMDSIMMSTEERISYFDNRDIFFNYIMPLNYFRSAHQIVYGVILILLYKKHQKEVEVNTKFYVGSLSLLYFTSTIVISLLVFFANTWRDFSLYYLLNNFIIFLIGYVLYENPKFFQEIKKKYAHSNLSHREIVQLKESLLVLFEHELPYLNKQLNIDYLANKLNTKPHYLSQTFSNEIKENFNDFVNRYRIEYSKNLLKSSEYQHLKIEAIAEESGFNNKVTFYKAFSKFENTTPSKFRKSHQKM</sequence>
<feature type="transmembrane region" description="Helical" evidence="4">
    <location>
        <begin position="64"/>
        <end position="82"/>
    </location>
</feature>
<dbReference type="SMART" id="SM00342">
    <property type="entry name" value="HTH_ARAC"/>
    <property type="match status" value="1"/>
</dbReference>
<organism evidence="6 7">
    <name type="scientific">Tenacibaculum skagerrakense</name>
    <dbReference type="NCBI Taxonomy" id="186571"/>
    <lineage>
        <taxon>Bacteria</taxon>
        <taxon>Pseudomonadati</taxon>
        <taxon>Bacteroidota</taxon>
        <taxon>Flavobacteriia</taxon>
        <taxon>Flavobacteriales</taxon>
        <taxon>Flavobacteriaceae</taxon>
        <taxon>Tenacibaculum</taxon>
    </lineage>
</organism>
<keyword evidence="3" id="KW-0804">Transcription</keyword>
<evidence type="ECO:0000313" key="6">
    <source>
        <dbReference type="EMBL" id="TCP23282.1"/>
    </source>
</evidence>
<keyword evidence="4" id="KW-0812">Transmembrane</keyword>
<dbReference type="InterPro" id="IPR018060">
    <property type="entry name" value="HTH_AraC"/>
</dbReference>
<reference evidence="6 7" key="1">
    <citation type="submission" date="2019-03" db="EMBL/GenBank/DDBJ databases">
        <title>Genomic Encyclopedia of Type Strains, Phase IV (KMG-IV): sequencing the most valuable type-strain genomes for metagenomic binning, comparative biology and taxonomic classification.</title>
        <authorList>
            <person name="Goeker M."/>
        </authorList>
    </citation>
    <scope>NUCLEOTIDE SEQUENCE [LARGE SCALE GENOMIC DNA]</scope>
    <source>
        <strain evidence="6 7">DSM 14836</strain>
    </source>
</reference>
<keyword evidence="2" id="KW-0238">DNA-binding</keyword>
<evidence type="ECO:0000256" key="1">
    <source>
        <dbReference type="ARBA" id="ARBA00023015"/>
    </source>
</evidence>
<evidence type="ECO:0000256" key="2">
    <source>
        <dbReference type="ARBA" id="ARBA00023125"/>
    </source>
</evidence>
<feature type="transmembrane region" description="Helical" evidence="4">
    <location>
        <begin position="94"/>
        <end position="111"/>
    </location>
</feature>
<dbReference type="RefSeq" id="WP_132795542.1">
    <property type="nucleotide sequence ID" value="NZ_SLXM01000009.1"/>
</dbReference>
<feature type="transmembrane region" description="Helical" evidence="4">
    <location>
        <begin position="169"/>
        <end position="193"/>
    </location>
</feature>
<evidence type="ECO:0000313" key="7">
    <source>
        <dbReference type="Proteomes" id="UP000294564"/>
    </source>
</evidence>
<accession>A0A4R2NNU6</accession>
<dbReference type="Proteomes" id="UP000294564">
    <property type="component" value="Unassembled WGS sequence"/>
</dbReference>
<dbReference type="InterPro" id="IPR018062">
    <property type="entry name" value="HTH_AraC-typ_CS"/>
</dbReference>
<keyword evidence="4" id="KW-1133">Transmembrane helix</keyword>
<dbReference type="AlphaFoldDB" id="A0A4R2NNU6"/>
<feature type="domain" description="HTH araC/xylS-type" evidence="5">
    <location>
        <begin position="246"/>
        <end position="350"/>
    </location>
</feature>
<evidence type="ECO:0000259" key="5">
    <source>
        <dbReference type="PROSITE" id="PS01124"/>
    </source>
</evidence>
<feature type="transmembrane region" description="Helical" evidence="4">
    <location>
        <begin position="36"/>
        <end position="58"/>
    </location>
</feature>
<dbReference type="PROSITE" id="PS00041">
    <property type="entry name" value="HTH_ARAC_FAMILY_1"/>
    <property type="match status" value="1"/>
</dbReference>
<dbReference type="InterPro" id="IPR009057">
    <property type="entry name" value="Homeodomain-like_sf"/>
</dbReference>
<feature type="transmembrane region" description="Helical" evidence="4">
    <location>
        <begin position="6"/>
        <end position="24"/>
    </location>
</feature>
<evidence type="ECO:0000256" key="3">
    <source>
        <dbReference type="ARBA" id="ARBA00023163"/>
    </source>
</evidence>
<feature type="transmembrane region" description="Helical" evidence="4">
    <location>
        <begin position="131"/>
        <end position="157"/>
    </location>
</feature>
<gene>
    <name evidence="6" type="ORF">EV195_1096</name>
</gene>
<dbReference type="Pfam" id="PF12833">
    <property type="entry name" value="HTH_18"/>
    <property type="match status" value="1"/>
</dbReference>
<comment type="caution">
    <text evidence="6">The sequence shown here is derived from an EMBL/GenBank/DDBJ whole genome shotgun (WGS) entry which is preliminary data.</text>
</comment>
<dbReference type="PROSITE" id="PS01124">
    <property type="entry name" value="HTH_ARAC_FAMILY_2"/>
    <property type="match status" value="1"/>
</dbReference>
<keyword evidence="7" id="KW-1185">Reference proteome</keyword>
<dbReference type="GO" id="GO:0003700">
    <property type="term" value="F:DNA-binding transcription factor activity"/>
    <property type="evidence" value="ECO:0007669"/>
    <property type="project" value="InterPro"/>
</dbReference>
<evidence type="ECO:0000256" key="4">
    <source>
        <dbReference type="SAM" id="Phobius"/>
    </source>
</evidence>
<dbReference type="EMBL" id="SLXM01000009">
    <property type="protein sequence ID" value="TCP23282.1"/>
    <property type="molecule type" value="Genomic_DNA"/>
</dbReference>
<dbReference type="PANTHER" id="PTHR43280:SF29">
    <property type="entry name" value="ARAC-FAMILY TRANSCRIPTIONAL REGULATOR"/>
    <property type="match status" value="1"/>
</dbReference>
<feature type="transmembrane region" description="Helical" evidence="4">
    <location>
        <begin position="199"/>
        <end position="218"/>
    </location>
</feature>
<keyword evidence="1" id="KW-0805">Transcription regulation</keyword>